<dbReference type="InterPro" id="IPR016181">
    <property type="entry name" value="Acyl_CoA_acyltransferase"/>
</dbReference>
<dbReference type="AlphaFoldDB" id="A0A918P144"/>
<name>A0A918P144_9ACTN</name>
<dbReference type="PROSITE" id="PS51186">
    <property type="entry name" value="GNAT"/>
    <property type="match status" value="1"/>
</dbReference>
<evidence type="ECO:0000256" key="1">
    <source>
        <dbReference type="ARBA" id="ARBA00022679"/>
    </source>
</evidence>
<dbReference type="GO" id="GO:0016747">
    <property type="term" value="F:acyltransferase activity, transferring groups other than amino-acyl groups"/>
    <property type="evidence" value="ECO:0007669"/>
    <property type="project" value="InterPro"/>
</dbReference>
<evidence type="ECO:0000256" key="3">
    <source>
        <dbReference type="SAM" id="MobiDB-lite"/>
    </source>
</evidence>
<sequence>MTATAVRCEPVTAATHDAVIGLKVLPEQKDFVASNKRSMKLARKRPEAEPLALFHGSELVGFALLIPLPDTPGAVLLERFMIDRRAQGRGLGRLGMRAVLERCRADGRTTVRLSVVPGNRVAIGLYRSLGFGETGEVEDGETVMELTWPDTDTDTDTGTGTGTGTAASPDR</sequence>
<dbReference type="SUPFAM" id="SSF55729">
    <property type="entry name" value="Acyl-CoA N-acyltransferases (Nat)"/>
    <property type="match status" value="1"/>
</dbReference>
<dbReference type="RefSeq" id="WP_190194731.1">
    <property type="nucleotide sequence ID" value="NZ_BMVU01000077.1"/>
</dbReference>
<feature type="domain" description="N-acetyltransferase" evidence="4">
    <location>
        <begin position="6"/>
        <end position="149"/>
    </location>
</feature>
<keyword evidence="1" id="KW-0808">Transferase</keyword>
<dbReference type="CDD" id="cd04301">
    <property type="entry name" value="NAT_SF"/>
    <property type="match status" value="1"/>
</dbReference>
<gene>
    <name evidence="5" type="primary">bltD</name>
    <name evidence="5" type="ORF">GCM10010358_74740</name>
</gene>
<dbReference type="EMBL" id="BMVU01000077">
    <property type="protein sequence ID" value="GGY11336.1"/>
    <property type="molecule type" value="Genomic_DNA"/>
</dbReference>
<keyword evidence="6" id="KW-1185">Reference proteome</keyword>
<accession>A0A918P144</accession>
<dbReference type="Pfam" id="PF00583">
    <property type="entry name" value="Acetyltransf_1"/>
    <property type="match status" value="1"/>
</dbReference>
<evidence type="ECO:0000256" key="2">
    <source>
        <dbReference type="ARBA" id="ARBA00023315"/>
    </source>
</evidence>
<reference evidence="5" key="2">
    <citation type="submission" date="2020-09" db="EMBL/GenBank/DDBJ databases">
        <authorList>
            <person name="Sun Q."/>
            <person name="Ohkuma M."/>
        </authorList>
    </citation>
    <scope>NUCLEOTIDE SEQUENCE</scope>
    <source>
        <strain evidence="5">JCM 4790</strain>
    </source>
</reference>
<evidence type="ECO:0000313" key="6">
    <source>
        <dbReference type="Proteomes" id="UP000619244"/>
    </source>
</evidence>
<reference evidence="5" key="1">
    <citation type="journal article" date="2014" name="Int. J. Syst. Evol. Microbiol.">
        <title>Complete genome sequence of Corynebacterium casei LMG S-19264T (=DSM 44701T), isolated from a smear-ripened cheese.</title>
        <authorList>
            <consortium name="US DOE Joint Genome Institute (JGI-PGF)"/>
            <person name="Walter F."/>
            <person name="Albersmeier A."/>
            <person name="Kalinowski J."/>
            <person name="Ruckert C."/>
        </authorList>
    </citation>
    <scope>NUCLEOTIDE SEQUENCE</scope>
    <source>
        <strain evidence="5">JCM 4790</strain>
    </source>
</reference>
<organism evidence="5 6">
    <name type="scientific">Streptomyces minutiscleroticus</name>
    <dbReference type="NCBI Taxonomy" id="68238"/>
    <lineage>
        <taxon>Bacteria</taxon>
        <taxon>Bacillati</taxon>
        <taxon>Actinomycetota</taxon>
        <taxon>Actinomycetes</taxon>
        <taxon>Kitasatosporales</taxon>
        <taxon>Streptomycetaceae</taxon>
        <taxon>Streptomyces</taxon>
    </lineage>
</organism>
<comment type="caution">
    <text evidence="5">The sequence shown here is derived from an EMBL/GenBank/DDBJ whole genome shotgun (WGS) entry which is preliminary data.</text>
</comment>
<evidence type="ECO:0000313" key="5">
    <source>
        <dbReference type="EMBL" id="GGY11336.1"/>
    </source>
</evidence>
<dbReference type="Proteomes" id="UP000619244">
    <property type="component" value="Unassembled WGS sequence"/>
</dbReference>
<dbReference type="InterPro" id="IPR000182">
    <property type="entry name" value="GNAT_dom"/>
</dbReference>
<dbReference type="InterPro" id="IPR050832">
    <property type="entry name" value="Bact_Acetyltransf"/>
</dbReference>
<proteinExistence type="predicted"/>
<dbReference type="PANTHER" id="PTHR43877">
    <property type="entry name" value="AMINOALKYLPHOSPHONATE N-ACETYLTRANSFERASE-RELATED-RELATED"/>
    <property type="match status" value="1"/>
</dbReference>
<feature type="region of interest" description="Disordered" evidence="3">
    <location>
        <begin position="147"/>
        <end position="171"/>
    </location>
</feature>
<protein>
    <submittedName>
        <fullName evidence="5">Spermidine acetyltransferase</fullName>
    </submittedName>
</protein>
<dbReference type="Gene3D" id="3.40.630.30">
    <property type="match status" value="1"/>
</dbReference>
<evidence type="ECO:0000259" key="4">
    <source>
        <dbReference type="PROSITE" id="PS51186"/>
    </source>
</evidence>
<keyword evidence="2" id="KW-0012">Acyltransferase</keyword>